<dbReference type="EMBL" id="JACYCD010000047">
    <property type="protein sequence ID" value="KAF8710871.1"/>
    <property type="molecule type" value="Genomic_DNA"/>
</dbReference>
<evidence type="ECO:0000256" key="1">
    <source>
        <dbReference type="ARBA" id="ARBA00023002"/>
    </source>
</evidence>
<dbReference type="OrthoDB" id="3845at2759"/>
<feature type="non-terminal residue" evidence="4">
    <location>
        <position position="1004"/>
    </location>
</feature>
<dbReference type="AlphaFoldDB" id="A0A8H7LUN6"/>
<dbReference type="GO" id="GO:0016624">
    <property type="term" value="F:oxidoreductase activity, acting on the aldehyde or oxo group of donors, disulfide as acceptor"/>
    <property type="evidence" value="ECO:0007669"/>
    <property type="project" value="InterPro"/>
</dbReference>
<name>A0A8H7LUN6_9AGAM</name>
<organism evidence="4 5">
    <name type="scientific">Rhizoctonia solani</name>
    <dbReference type="NCBI Taxonomy" id="456999"/>
    <lineage>
        <taxon>Eukaryota</taxon>
        <taxon>Fungi</taxon>
        <taxon>Dikarya</taxon>
        <taxon>Basidiomycota</taxon>
        <taxon>Agaricomycotina</taxon>
        <taxon>Agaricomycetes</taxon>
        <taxon>Cantharellales</taxon>
        <taxon>Ceratobasidiaceae</taxon>
        <taxon>Rhizoctonia</taxon>
    </lineage>
</organism>
<dbReference type="GO" id="GO:0009083">
    <property type="term" value="P:branched-chain amino acid catabolic process"/>
    <property type="evidence" value="ECO:0007669"/>
    <property type="project" value="TreeGrafter"/>
</dbReference>
<dbReference type="InterPro" id="IPR005135">
    <property type="entry name" value="Endo/exonuclease/phosphatase"/>
</dbReference>
<gene>
    <name evidence="4" type="ORF">RHS03_02072</name>
</gene>
<dbReference type="Gene3D" id="3.60.10.10">
    <property type="entry name" value="Endonuclease/exonuclease/phosphatase"/>
    <property type="match status" value="1"/>
</dbReference>
<dbReference type="PANTHER" id="PTHR43380">
    <property type="entry name" value="2-OXOISOVALERATE DEHYDROGENASE SUBUNIT ALPHA, MITOCHONDRIAL"/>
    <property type="match status" value="1"/>
</dbReference>
<evidence type="ECO:0000259" key="2">
    <source>
        <dbReference type="Pfam" id="PF00676"/>
    </source>
</evidence>
<dbReference type="CDD" id="cd09083">
    <property type="entry name" value="EEP-1"/>
    <property type="match status" value="1"/>
</dbReference>
<dbReference type="InterPro" id="IPR028978">
    <property type="entry name" value="Chorismate_lyase_/UTRA_dom_sf"/>
</dbReference>
<dbReference type="SUPFAM" id="SSF64288">
    <property type="entry name" value="Chorismate lyase-like"/>
    <property type="match status" value="1"/>
</dbReference>
<keyword evidence="1" id="KW-0560">Oxidoreductase</keyword>
<accession>A0A8H7LUN6</accession>
<proteinExistence type="predicted"/>
<dbReference type="InterPro" id="IPR029061">
    <property type="entry name" value="THDP-binding"/>
</dbReference>
<sequence>MSSDSFSTNQTYFQFDWPAEITGLERIALTAKGDLQRTLSAYFSKPISVQRIWETPASGPVSSASPETPVTQTRRVNLMCEGHVACVCISTIKMSTQETAHLFLEEKFAIGQMFRRMSKPAAFQLISAGVEPSLAGHGQENLWRTYTLKTDGFECEIKEIFPDRRMFASPQSAECWMHRVPTADEGVVPDKTPKAAMMTLAFNIRYDTQAFNIVPLGSEGDIFPRVNTSNVEWGERPWYQRRAPLADQVLWENPSVIGFQEVLWNQIGDLAQLLGEGWGWTGVCRNDGKRQGEAVPIFWRKEVATLKNVEHFWLSDTPEKPGSVGWDAGQTRMATLAEFTTVKNELPFYVFNTHYDERGLQARTESSKLILDHVDKLVDRISPSGQAPLIFLVGDLNSPDTEDGYRSLTRWRYVDDGSSPQQGGHTFFLDSRYELHTRVSNFNTARLLGARYGDWLATFTGFGEHDHRNVIDVVLVADTGAVAAVSPASTRDRQDNAQKVMQTGQQQWAVTRYGVIPNRFEGGFLVSDHRMVVATFKQTPLHPTTSFSMNRTLAIRLARRSQLPRQLAKVASTRAVSGTAAESPQQARHGHLPGVPSSAITTKMHFFNSVLESKSIPTYRVLDGSGVVIEGAEVPEIDEEFARRIYENMMLLPALDTVLYNVQRQGKISFYMTSYGEEASVVGSAAALADTDEVLGQYREMGVLLWRSFGIDRVMAQCFGNEHDKSTKGRQMPVHFSSPDHHFHTISSPLATQIPQAAGVAYALKRVGFSDPARRGKDVSVCYFGDGAASEGDFHAGLGMASVLGGPSIFICRNNGFAISTPTTEQYAGDGIASRGPGYGMDTIRVDGNDVLAVLGAVREARRRALSGSDGGRAVLVECMSYRVGHHSTSDDSFAYRAKQEVEDWKKIDNPHHRFRKFLESKGWWSHDEEEALKAKQKRDVMEGFKKAEAMKRPPLTELFTDMYEEGSSGEPWTITEQKAELKAYLDKYGTAWEPYAKELAKFK</sequence>
<reference evidence="4" key="1">
    <citation type="submission" date="2020-09" db="EMBL/GenBank/DDBJ databases">
        <title>Comparative genome analyses of four rice-infecting Rhizoctonia solani isolates reveal extensive enrichment of homogalacturonan modification genes.</title>
        <authorList>
            <person name="Lee D.-Y."/>
            <person name="Jeon J."/>
            <person name="Kim K.-T."/>
            <person name="Cheong K."/>
            <person name="Song H."/>
            <person name="Choi G."/>
            <person name="Ko J."/>
            <person name="Opiyo S.O."/>
            <person name="Zuo S."/>
            <person name="Madhav S."/>
            <person name="Lee Y.-H."/>
            <person name="Wang G.-L."/>
        </authorList>
    </citation>
    <scope>NUCLEOTIDE SEQUENCE</scope>
    <source>
        <strain evidence="4">AG1-IA WGL</strain>
    </source>
</reference>
<dbReference type="Gene3D" id="3.40.50.970">
    <property type="match status" value="1"/>
</dbReference>
<evidence type="ECO:0000313" key="4">
    <source>
        <dbReference type="EMBL" id="KAF8710871.1"/>
    </source>
</evidence>
<comment type="caution">
    <text evidence="4">The sequence shown here is derived from an EMBL/GenBank/DDBJ whole genome shotgun (WGS) entry which is preliminary data.</text>
</comment>
<dbReference type="Gene3D" id="3.40.1410.10">
    <property type="entry name" value="Chorismate lyase-like"/>
    <property type="match status" value="1"/>
</dbReference>
<evidence type="ECO:0000313" key="5">
    <source>
        <dbReference type="Proteomes" id="UP000602905"/>
    </source>
</evidence>
<dbReference type="FunFam" id="3.40.50.970:FF:000055">
    <property type="entry name" value="2-oxoisovalerate dehydrogenase subunit alpha"/>
    <property type="match status" value="1"/>
</dbReference>
<dbReference type="Proteomes" id="UP000602905">
    <property type="component" value="Unassembled WGS sequence"/>
</dbReference>
<dbReference type="SUPFAM" id="SSF56219">
    <property type="entry name" value="DNase I-like"/>
    <property type="match status" value="1"/>
</dbReference>
<evidence type="ECO:0000259" key="3">
    <source>
        <dbReference type="Pfam" id="PF03372"/>
    </source>
</evidence>
<feature type="domain" description="Dehydrogenase E1 component" evidence="2">
    <location>
        <begin position="648"/>
        <end position="955"/>
    </location>
</feature>
<dbReference type="Pfam" id="PF03372">
    <property type="entry name" value="Exo_endo_phos"/>
    <property type="match status" value="1"/>
</dbReference>
<protein>
    <submittedName>
        <fullName evidence="4">Branched-chain alpha-keacid dehydrogenase E1-alpha subunit</fullName>
    </submittedName>
</protein>
<dbReference type="SUPFAM" id="SSF52518">
    <property type="entry name" value="Thiamin diphosphate-binding fold (THDP-binding)"/>
    <property type="match status" value="1"/>
</dbReference>
<dbReference type="InterPro" id="IPR050771">
    <property type="entry name" value="Alpha-ketoacid_DH_E1_comp"/>
</dbReference>
<feature type="domain" description="Endonuclease/exonuclease/phosphatase" evidence="3">
    <location>
        <begin position="228"/>
        <end position="485"/>
    </location>
</feature>
<dbReference type="InterPro" id="IPR036691">
    <property type="entry name" value="Endo/exonu/phosph_ase_sf"/>
</dbReference>
<dbReference type="PANTHER" id="PTHR43380:SF1">
    <property type="entry name" value="2-OXOISOVALERATE DEHYDROGENASE SUBUNIT ALPHA, MITOCHONDRIAL"/>
    <property type="match status" value="1"/>
</dbReference>
<dbReference type="Pfam" id="PF00676">
    <property type="entry name" value="E1_dh"/>
    <property type="match status" value="1"/>
</dbReference>
<dbReference type="InterPro" id="IPR001017">
    <property type="entry name" value="DH_E1"/>
</dbReference>
<dbReference type="CDD" id="cd02000">
    <property type="entry name" value="TPP_E1_PDC_ADC_BCADC"/>
    <property type="match status" value="1"/>
</dbReference>